<feature type="compositionally biased region" description="Basic and acidic residues" evidence="8">
    <location>
        <begin position="456"/>
        <end position="472"/>
    </location>
</feature>
<dbReference type="EMBL" id="PJQD01000008">
    <property type="protein sequence ID" value="POY76134.1"/>
    <property type="molecule type" value="Genomic_DNA"/>
</dbReference>
<sequence length="690" mass="73494">MDRRVKQEDAPPVSNASPSGITPTASPLPTSSDYNDFLLRSTAPPSDSGWKYNVMKFATVGDRVIDPADESNFLRPVKLNRKDPRTVRRLTDEDRERHNKRALERAAKAAGIDPATAMDVDAKPGDVKGEDEGENADGAEKEELDLDLVGKGVDGNSTVQRRGPRGQFKKKFQRVYVASEEARRLKREEWQPWVLEDDEGRERWVGRLEGGAGEIGANAKKGGESAGGAASDQGRIAPATSTGNGSAPLEGWRPAAEASATGGGGSAYVAFVFGDNGDEFKVVPINRWYRFNQGPKYLTLAEEEAEAEYARQQKSKEPERWTMRRRAAPAAPSAPASASGSGSATPRAGPSHNAGGASAAALRSRMLDRSAVGTKPDPDDGDLDLDDLGRPRIRTVISSTSGGAGGGSSRGRRGPRKRAGQDQDVDEFDYEEDFQDDEEGIAKIDDLADEDETRELEERIRREMRAAERPDEIPDQPAEDKDDQLTGTGKEIKKLVRKADKSGLYDSDDDDNPYASSDAESDGAASTTSVDPERSGSRPSTPRSGSPSGAYRSGSVSRGPSRAGSPSSGAAYLAKRATSPAPSTSSSSKRKRDRASTTDGAASDSDADGSKRRKAGGKSPSPAPSGGLLAQGDIVAYLKTRPNQTSTTKEVLTHFRKAIKGDPRNKAKIGGLLRAAANLVDGNLVLKAGL</sequence>
<feature type="compositionally biased region" description="Low complexity" evidence="8">
    <location>
        <begin position="328"/>
        <end position="364"/>
    </location>
</feature>
<keyword evidence="3 7" id="KW-0805">Transcription regulation</keyword>
<keyword evidence="10" id="KW-1185">Reference proteome</keyword>
<feature type="compositionally biased region" description="Basic residues" evidence="8">
    <location>
        <begin position="162"/>
        <end position="173"/>
    </location>
</feature>
<comment type="subcellular location">
    <subcellularLocation>
        <location evidence="1 7">Nucleus</location>
    </subcellularLocation>
</comment>
<evidence type="ECO:0000256" key="7">
    <source>
        <dbReference type="RuleBase" id="RU366044"/>
    </source>
</evidence>
<dbReference type="SUPFAM" id="SSF50916">
    <property type="entry name" value="Rap30/74 interaction domains"/>
    <property type="match status" value="2"/>
</dbReference>
<dbReference type="PANTHER" id="PTHR13011:SF0">
    <property type="entry name" value="GENERAL TRANSCRIPTION FACTOR IIF SUBUNIT 1"/>
    <property type="match status" value="1"/>
</dbReference>
<feature type="region of interest" description="Disordered" evidence="8">
    <location>
        <begin position="308"/>
        <end position="629"/>
    </location>
</feature>
<proteinExistence type="inferred from homology"/>
<evidence type="ECO:0000256" key="1">
    <source>
        <dbReference type="ARBA" id="ARBA00004123"/>
    </source>
</evidence>
<keyword evidence="5 7" id="KW-0804">Transcription</keyword>
<evidence type="ECO:0000256" key="3">
    <source>
        <dbReference type="ARBA" id="ARBA00023015"/>
    </source>
</evidence>
<dbReference type="PANTHER" id="PTHR13011">
    <property type="entry name" value="TFIIF-ALPHA"/>
    <property type="match status" value="1"/>
</dbReference>
<dbReference type="OrthoDB" id="2504792at2759"/>
<dbReference type="GO" id="GO:0001096">
    <property type="term" value="F:TFIIF-class transcription factor complex binding"/>
    <property type="evidence" value="ECO:0007669"/>
    <property type="project" value="TreeGrafter"/>
</dbReference>
<feature type="region of interest" description="Disordered" evidence="8">
    <location>
        <begin position="65"/>
        <end position="173"/>
    </location>
</feature>
<evidence type="ECO:0000313" key="10">
    <source>
        <dbReference type="Proteomes" id="UP000237144"/>
    </source>
</evidence>
<feature type="compositionally biased region" description="Low complexity" evidence="8">
    <location>
        <begin position="617"/>
        <end position="629"/>
    </location>
</feature>
<dbReference type="GO" id="GO:0003677">
    <property type="term" value="F:DNA binding"/>
    <property type="evidence" value="ECO:0007669"/>
    <property type="project" value="UniProtKB-KW"/>
</dbReference>
<feature type="compositionally biased region" description="Polar residues" evidence="8">
    <location>
        <begin position="14"/>
        <end position="34"/>
    </location>
</feature>
<dbReference type="InterPro" id="IPR008851">
    <property type="entry name" value="TFIIF-alpha"/>
</dbReference>
<dbReference type="GO" id="GO:0006367">
    <property type="term" value="P:transcription initiation at RNA polymerase II promoter"/>
    <property type="evidence" value="ECO:0007669"/>
    <property type="project" value="InterPro"/>
</dbReference>
<feature type="compositionally biased region" description="Basic and acidic residues" evidence="8">
    <location>
        <begin position="308"/>
        <end position="322"/>
    </location>
</feature>
<dbReference type="InterPro" id="IPR011039">
    <property type="entry name" value="TFIIF_interaction"/>
</dbReference>
<reference evidence="9 10" key="1">
    <citation type="journal article" date="2018" name="Front. Microbiol.">
        <title>Prospects for Fungal Bioremediation of Acidic Radioactive Waste Sites: Characterization and Genome Sequence of Rhodotorula taiwanensis MD1149.</title>
        <authorList>
            <person name="Tkavc R."/>
            <person name="Matrosova V.Y."/>
            <person name="Grichenko O.E."/>
            <person name="Gostincar C."/>
            <person name="Volpe R.P."/>
            <person name="Klimenkova P."/>
            <person name="Gaidamakova E.K."/>
            <person name="Zhou C.E."/>
            <person name="Stewart B.J."/>
            <person name="Lyman M.G."/>
            <person name="Malfatti S.A."/>
            <person name="Rubinfeld B."/>
            <person name="Courtot M."/>
            <person name="Singh J."/>
            <person name="Dalgard C.L."/>
            <person name="Hamilton T."/>
            <person name="Frey K.G."/>
            <person name="Gunde-Cimerman N."/>
            <person name="Dugan L."/>
            <person name="Daly M.J."/>
        </authorList>
    </citation>
    <scope>NUCLEOTIDE SEQUENCE [LARGE SCALE GENOMIC DNA]</scope>
    <source>
        <strain evidence="9 10">MD1149</strain>
    </source>
</reference>
<evidence type="ECO:0000256" key="5">
    <source>
        <dbReference type="ARBA" id="ARBA00023163"/>
    </source>
</evidence>
<dbReference type="GO" id="GO:0032968">
    <property type="term" value="P:positive regulation of transcription elongation by RNA polymerase II"/>
    <property type="evidence" value="ECO:0007669"/>
    <property type="project" value="InterPro"/>
</dbReference>
<feature type="compositionally biased region" description="Low complexity" evidence="8">
    <location>
        <begin position="537"/>
        <end position="587"/>
    </location>
</feature>
<feature type="region of interest" description="Disordered" evidence="8">
    <location>
        <begin position="1"/>
        <end position="51"/>
    </location>
</feature>
<feature type="compositionally biased region" description="Basic and acidic residues" evidence="8">
    <location>
        <begin position="80"/>
        <end position="107"/>
    </location>
</feature>
<evidence type="ECO:0000256" key="2">
    <source>
        <dbReference type="ARBA" id="ARBA00005249"/>
    </source>
</evidence>
<gene>
    <name evidence="9" type="ORF">BMF94_0857</name>
</gene>
<organism evidence="9 10">
    <name type="scientific">Rhodotorula taiwanensis</name>
    <dbReference type="NCBI Taxonomy" id="741276"/>
    <lineage>
        <taxon>Eukaryota</taxon>
        <taxon>Fungi</taxon>
        <taxon>Dikarya</taxon>
        <taxon>Basidiomycota</taxon>
        <taxon>Pucciniomycotina</taxon>
        <taxon>Microbotryomycetes</taxon>
        <taxon>Sporidiobolales</taxon>
        <taxon>Sporidiobolaceae</taxon>
        <taxon>Rhodotorula</taxon>
    </lineage>
</organism>
<keyword evidence="4 7" id="KW-0238">DNA-binding</keyword>
<feature type="region of interest" description="Disordered" evidence="8">
    <location>
        <begin position="210"/>
        <end position="262"/>
    </location>
</feature>
<accession>A0A2S5BHA0</accession>
<name>A0A2S5BHA0_9BASI</name>
<evidence type="ECO:0000256" key="8">
    <source>
        <dbReference type="SAM" id="MobiDB-lite"/>
    </source>
</evidence>
<feature type="compositionally biased region" description="Acidic residues" evidence="8">
    <location>
        <begin position="423"/>
        <end position="439"/>
    </location>
</feature>
<feature type="compositionally biased region" description="Basic and acidic residues" evidence="8">
    <location>
        <begin position="490"/>
        <end position="503"/>
    </location>
</feature>
<feature type="compositionally biased region" description="Basic and acidic residues" evidence="8">
    <location>
        <begin position="120"/>
        <end position="130"/>
    </location>
</feature>
<keyword evidence="6 7" id="KW-0539">Nucleus</keyword>
<dbReference type="GO" id="GO:0005674">
    <property type="term" value="C:transcription factor TFIIF complex"/>
    <property type="evidence" value="ECO:0007669"/>
    <property type="project" value="TreeGrafter"/>
</dbReference>
<evidence type="ECO:0000256" key="4">
    <source>
        <dbReference type="ARBA" id="ARBA00023125"/>
    </source>
</evidence>
<dbReference type="GO" id="GO:0016251">
    <property type="term" value="F:RNA polymerase II general transcription initiation factor activity"/>
    <property type="evidence" value="ECO:0007669"/>
    <property type="project" value="TreeGrafter"/>
</dbReference>
<protein>
    <recommendedName>
        <fullName evidence="7">Transcription initiation factor IIF subunit alpha</fullName>
    </recommendedName>
</protein>
<dbReference type="AlphaFoldDB" id="A0A2S5BHA0"/>
<comment type="caution">
    <text evidence="9">The sequence shown here is derived from an EMBL/GenBank/DDBJ whole genome shotgun (WGS) entry which is preliminary data.</text>
</comment>
<feature type="compositionally biased region" description="Low complexity" evidence="8">
    <location>
        <begin position="513"/>
        <end position="529"/>
    </location>
</feature>
<feature type="compositionally biased region" description="Acidic residues" evidence="8">
    <location>
        <begin position="131"/>
        <end position="146"/>
    </location>
</feature>
<comment type="similarity">
    <text evidence="2 7">Belongs to the TFIIF alpha subunit family.</text>
</comment>
<dbReference type="Pfam" id="PF05793">
    <property type="entry name" value="TFIIF_alpha"/>
    <property type="match status" value="1"/>
</dbReference>
<evidence type="ECO:0000313" key="9">
    <source>
        <dbReference type="EMBL" id="POY76134.1"/>
    </source>
</evidence>
<evidence type="ECO:0000256" key="6">
    <source>
        <dbReference type="ARBA" id="ARBA00023242"/>
    </source>
</evidence>
<comment type="function">
    <text evidence="7">TFIIF is a general transcription initiation factor that binds to RNA polymerase II and helps to recruit it to the initiation complex in collaboration with TFIIB. It promotes transcription elongation.</text>
</comment>
<dbReference type="Proteomes" id="UP000237144">
    <property type="component" value="Unassembled WGS sequence"/>
</dbReference>
<dbReference type="STRING" id="741276.A0A2S5BHA0"/>